<dbReference type="Gene3D" id="1.10.630.10">
    <property type="entry name" value="Cytochrome P450"/>
    <property type="match status" value="1"/>
</dbReference>
<comment type="similarity">
    <text evidence="1 10">Belongs to the cytochrome P450 family.</text>
</comment>
<evidence type="ECO:0008006" key="13">
    <source>
        <dbReference type="Google" id="ProtNLM"/>
    </source>
</evidence>
<dbReference type="InterPro" id="IPR001128">
    <property type="entry name" value="Cyt_P450"/>
</dbReference>
<evidence type="ECO:0000256" key="9">
    <source>
        <dbReference type="ARBA" id="ARBA00060683"/>
    </source>
</evidence>
<protein>
    <recommendedName>
        <fullName evidence="13">Cytochrome P450</fullName>
    </recommendedName>
</protein>
<keyword evidence="8" id="KW-0045">Antibiotic biosynthesis</keyword>
<dbReference type="Pfam" id="PF00067">
    <property type="entry name" value="p450"/>
    <property type="match status" value="1"/>
</dbReference>
<dbReference type="InterPro" id="IPR036396">
    <property type="entry name" value="Cyt_P450_sf"/>
</dbReference>
<evidence type="ECO:0000256" key="5">
    <source>
        <dbReference type="ARBA" id="ARBA00023002"/>
    </source>
</evidence>
<proteinExistence type="inferred from homology"/>
<reference evidence="12" key="1">
    <citation type="submission" date="2016-06" db="EMBL/GenBank/DDBJ databases">
        <authorList>
            <person name="Varghese N."/>
            <person name="Submissions Spin"/>
        </authorList>
    </citation>
    <scope>NUCLEOTIDE SEQUENCE [LARGE SCALE GENOMIC DNA]</scope>
    <source>
        <strain evidence="12">DSM 45647</strain>
    </source>
</reference>
<evidence type="ECO:0000256" key="8">
    <source>
        <dbReference type="ARBA" id="ARBA00023194"/>
    </source>
</evidence>
<keyword evidence="5 10" id="KW-0560">Oxidoreductase</keyword>
<evidence type="ECO:0000256" key="7">
    <source>
        <dbReference type="ARBA" id="ARBA00023033"/>
    </source>
</evidence>
<dbReference type="FunFam" id="1.10.630.10:FF:000018">
    <property type="entry name" value="Cytochrome P450 monooxygenase"/>
    <property type="match status" value="1"/>
</dbReference>
<dbReference type="PROSITE" id="PS00086">
    <property type="entry name" value="CYTOCHROME_P450"/>
    <property type="match status" value="1"/>
</dbReference>
<evidence type="ECO:0000256" key="4">
    <source>
        <dbReference type="ARBA" id="ARBA00022857"/>
    </source>
</evidence>
<organism evidence="11 12">
    <name type="scientific">Micromonospora humi</name>
    <dbReference type="NCBI Taxonomy" id="745366"/>
    <lineage>
        <taxon>Bacteria</taxon>
        <taxon>Bacillati</taxon>
        <taxon>Actinomycetota</taxon>
        <taxon>Actinomycetes</taxon>
        <taxon>Micromonosporales</taxon>
        <taxon>Micromonosporaceae</taxon>
        <taxon>Micromonospora</taxon>
    </lineage>
</organism>
<keyword evidence="3 10" id="KW-0479">Metal-binding</keyword>
<dbReference type="PANTHER" id="PTHR46696">
    <property type="entry name" value="P450, PUTATIVE (EUROFUNG)-RELATED"/>
    <property type="match status" value="1"/>
</dbReference>
<dbReference type="InterPro" id="IPR017972">
    <property type="entry name" value="Cyt_P450_CS"/>
</dbReference>
<dbReference type="GO" id="GO:0005506">
    <property type="term" value="F:iron ion binding"/>
    <property type="evidence" value="ECO:0007669"/>
    <property type="project" value="InterPro"/>
</dbReference>
<dbReference type="PANTHER" id="PTHR46696:SF4">
    <property type="entry name" value="BIOTIN BIOSYNTHESIS CYTOCHROME P450"/>
    <property type="match status" value="1"/>
</dbReference>
<sequence length="414" mass="45889">MTTLPDAGLRARMAGYYDILEKADDQGDLYARLLRGPEDPYPVYEQIRALGPLPRSALGTWVTTDHRIANKVLRDRRFGVRLADGQKVPEFMNFDNSMLGLDPPNHARLRKLTIPALNPRMAGRWRDRADELCARFIDELPAGGATFDLMTEFAQKLPVTVIADLVGIPDDLRPRFTRLSRRIAPLLDGVVSFHKVRGVDLAIGELTDMFRGIIKLRQEDPGDDLISQMLPAIDDGRLTMDELEPLCMFLPLAGSETTVNLIGNGVRALLANPDQWDLLRADPEGLAAGVVEETLRFDPPVQQYRRVAHQEIELAGEVLPVDGELAILAAAANRDPAVFDDPHRYDITRKSAADTLSFSAGIHYCLGAPLARVEAEAAFRAIATRLPDLRVAGEPRRRDSFIIHGMLHFPLSVG</sequence>
<evidence type="ECO:0000256" key="2">
    <source>
        <dbReference type="ARBA" id="ARBA00022617"/>
    </source>
</evidence>
<dbReference type="Proteomes" id="UP000199360">
    <property type="component" value="Unassembled WGS sequence"/>
</dbReference>
<evidence type="ECO:0000313" key="11">
    <source>
        <dbReference type="EMBL" id="SCG77559.1"/>
    </source>
</evidence>
<evidence type="ECO:0000256" key="3">
    <source>
        <dbReference type="ARBA" id="ARBA00022723"/>
    </source>
</evidence>
<comment type="pathway">
    <text evidence="9">Antibiotic biosynthesis; mycinamicin biosynthesis.</text>
</comment>
<dbReference type="EMBL" id="FMDM01000018">
    <property type="protein sequence ID" value="SCG77559.1"/>
    <property type="molecule type" value="Genomic_DNA"/>
</dbReference>
<keyword evidence="2 10" id="KW-0349">Heme</keyword>
<keyword evidence="7 10" id="KW-0503">Monooxygenase</keyword>
<dbReference type="GO" id="GO:0006707">
    <property type="term" value="P:cholesterol catabolic process"/>
    <property type="evidence" value="ECO:0007669"/>
    <property type="project" value="TreeGrafter"/>
</dbReference>
<dbReference type="GO" id="GO:0017000">
    <property type="term" value="P:antibiotic biosynthetic process"/>
    <property type="evidence" value="ECO:0007669"/>
    <property type="project" value="UniProtKB-KW"/>
</dbReference>
<dbReference type="RefSeq" id="WP_091070914.1">
    <property type="nucleotide sequence ID" value="NZ_FMDM01000018.1"/>
</dbReference>
<keyword evidence="12" id="KW-1185">Reference proteome</keyword>
<accession>A0A1C5K4V6</accession>
<dbReference type="OrthoDB" id="4156795at2"/>
<dbReference type="PRINTS" id="PR00385">
    <property type="entry name" value="P450"/>
</dbReference>
<dbReference type="CDD" id="cd20625">
    <property type="entry name" value="CYP164-like"/>
    <property type="match status" value="1"/>
</dbReference>
<dbReference type="STRING" id="745366.GA0070213_11888"/>
<evidence type="ECO:0000256" key="6">
    <source>
        <dbReference type="ARBA" id="ARBA00023004"/>
    </source>
</evidence>
<dbReference type="GO" id="GO:0020037">
    <property type="term" value="F:heme binding"/>
    <property type="evidence" value="ECO:0007669"/>
    <property type="project" value="InterPro"/>
</dbReference>
<keyword evidence="6 10" id="KW-0408">Iron</keyword>
<dbReference type="GO" id="GO:0008395">
    <property type="term" value="F:steroid hydroxylase activity"/>
    <property type="evidence" value="ECO:0007669"/>
    <property type="project" value="TreeGrafter"/>
</dbReference>
<gene>
    <name evidence="11" type="ORF">GA0070213_11888</name>
</gene>
<dbReference type="SUPFAM" id="SSF48264">
    <property type="entry name" value="Cytochrome P450"/>
    <property type="match status" value="1"/>
</dbReference>
<dbReference type="AlphaFoldDB" id="A0A1C5K4V6"/>
<keyword evidence="4" id="KW-0521">NADP</keyword>
<dbReference type="GO" id="GO:0036199">
    <property type="term" value="F:cholest-4-en-3-one 26-monooxygenase activity"/>
    <property type="evidence" value="ECO:0007669"/>
    <property type="project" value="TreeGrafter"/>
</dbReference>
<dbReference type="PRINTS" id="PR00359">
    <property type="entry name" value="BP450"/>
</dbReference>
<evidence type="ECO:0000256" key="1">
    <source>
        <dbReference type="ARBA" id="ARBA00010617"/>
    </source>
</evidence>
<dbReference type="InterPro" id="IPR002397">
    <property type="entry name" value="Cyt_P450_B"/>
</dbReference>
<evidence type="ECO:0000313" key="12">
    <source>
        <dbReference type="Proteomes" id="UP000199360"/>
    </source>
</evidence>
<evidence type="ECO:0000256" key="10">
    <source>
        <dbReference type="RuleBase" id="RU000461"/>
    </source>
</evidence>
<name>A0A1C5K4V6_9ACTN</name>